<evidence type="ECO:0000313" key="2">
    <source>
        <dbReference type="EMBL" id="TWE13203.1"/>
    </source>
</evidence>
<sequence length="259" mass="28158">MSSFETGVAHTTDGAEIYWESHGSGPVLLLVAGQACSGRCWESLVPQLSDQHRVLLFDHRGVGRSTSGDLSGTTTRSFATDVVTLLDHVGAQSVSVFGHSMGGRISQWLAVDHPERVERLVLASTTGGDRRGVQRDPAISAQLAYGDMAAMARLSLTDAFREQHPDVVDAFVNNTLTPAARRAHFEASRDHDAWDAVHRITAPTLVIHGQNDQLTPPGNAQLLAERIPQVSLIIEPGQRHCAHLESDRLQHEVIEFLSV</sequence>
<dbReference type="RefSeq" id="WP_170226453.1">
    <property type="nucleotide sequence ID" value="NZ_VIVQ01000001.1"/>
</dbReference>
<dbReference type="InterPro" id="IPR050471">
    <property type="entry name" value="AB_hydrolase"/>
</dbReference>
<proteinExistence type="predicted"/>
<dbReference type="PANTHER" id="PTHR43433">
    <property type="entry name" value="HYDROLASE, ALPHA/BETA FOLD FAMILY PROTEIN"/>
    <property type="match status" value="1"/>
</dbReference>
<protein>
    <submittedName>
        <fullName evidence="2">Pimeloyl-ACP methyl ester carboxylesterase</fullName>
    </submittedName>
</protein>
<accession>A0A561EC71</accession>
<reference evidence="2 3" key="1">
    <citation type="submission" date="2019-06" db="EMBL/GenBank/DDBJ databases">
        <title>Sequencing the genomes of 1000 actinobacteria strains.</title>
        <authorList>
            <person name="Klenk H.-P."/>
        </authorList>
    </citation>
    <scope>NUCLEOTIDE SEQUENCE [LARGE SCALE GENOMIC DNA]</scope>
    <source>
        <strain evidence="2 3">DSM 19560</strain>
    </source>
</reference>
<dbReference type="PRINTS" id="PR00111">
    <property type="entry name" value="ABHYDROLASE"/>
</dbReference>
<name>A0A561EC71_9MICO</name>
<keyword evidence="3" id="KW-1185">Reference proteome</keyword>
<dbReference type="Pfam" id="PF00561">
    <property type="entry name" value="Abhydrolase_1"/>
    <property type="match status" value="1"/>
</dbReference>
<evidence type="ECO:0000313" key="3">
    <source>
        <dbReference type="Proteomes" id="UP000318297"/>
    </source>
</evidence>
<gene>
    <name evidence="2" type="ORF">BKA23_2032</name>
</gene>
<dbReference type="InterPro" id="IPR000073">
    <property type="entry name" value="AB_hydrolase_1"/>
</dbReference>
<feature type="domain" description="AB hydrolase-1" evidence="1">
    <location>
        <begin position="26"/>
        <end position="246"/>
    </location>
</feature>
<dbReference type="GO" id="GO:0003824">
    <property type="term" value="F:catalytic activity"/>
    <property type="evidence" value="ECO:0007669"/>
    <property type="project" value="UniProtKB-ARBA"/>
</dbReference>
<evidence type="ECO:0000259" key="1">
    <source>
        <dbReference type="Pfam" id="PF00561"/>
    </source>
</evidence>
<comment type="caution">
    <text evidence="2">The sequence shown here is derived from an EMBL/GenBank/DDBJ whole genome shotgun (WGS) entry which is preliminary data.</text>
</comment>
<dbReference type="Proteomes" id="UP000318297">
    <property type="component" value="Unassembled WGS sequence"/>
</dbReference>
<dbReference type="EMBL" id="VIVQ01000001">
    <property type="protein sequence ID" value="TWE13203.1"/>
    <property type="molecule type" value="Genomic_DNA"/>
</dbReference>
<dbReference type="AlphaFoldDB" id="A0A561EC71"/>
<dbReference type="PANTHER" id="PTHR43433:SF5">
    <property type="entry name" value="AB HYDROLASE-1 DOMAIN-CONTAINING PROTEIN"/>
    <property type="match status" value="1"/>
</dbReference>
<dbReference type="SUPFAM" id="SSF53474">
    <property type="entry name" value="alpha/beta-Hydrolases"/>
    <property type="match status" value="1"/>
</dbReference>
<dbReference type="InterPro" id="IPR029058">
    <property type="entry name" value="AB_hydrolase_fold"/>
</dbReference>
<dbReference type="Gene3D" id="3.40.50.1820">
    <property type="entry name" value="alpha/beta hydrolase"/>
    <property type="match status" value="1"/>
</dbReference>
<organism evidence="2 3">
    <name type="scientific">Rudaeicoccus suwonensis</name>
    <dbReference type="NCBI Taxonomy" id="657409"/>
    <lineage>
        <taxon>Bacteria</taxon>
        <taxon>Bacillati</taxon>
        <taxon>Actinomycetota</taxon>
        <taxon>Actinomycetes</taxon>
        <taxon>Micrococcales</taxon>
        <taxon>Dermacoccaceae</taxon>
        <taxon>Rudaeicoccus</taxon>
    </lineage>
</organism>